<evidence type="ECO:0000313" key="1">
    <source>
        <dbReference type="EMBL" id="GGQ23556.1"/>
    </source>
</evidence>
<dbReference type="EMBL" id="BMQJ01000019">
    <property type="protein sequence ID" value="GGQ23556.1"/>
    <property type="molecule type" value="Genomic_DNA"/>
</dbReference>
<accession>A0ABQ2RBJ5</accession>
<evidence type="ECO:0000313" key="2">
    <source>
        <dbReference type="Proteomes" id="UP000611554"/>
    </source>
</evidence>
<proteinExistence type="predicted"/>
<name>A0ABQ2RBJ5_9ACTN</name>
<protein>
    <submittedName>
        <fullName evidence="1">Uncharacterized protein</fullName>
    </submittedName>
</protein>
<dbReference type="Proteomes" id="UP000611554">
    <property type="component" value="Unassembled WGS sequence"/>
</dbReference>
<reference evidence="2" key="1">
    <citation type="journal article" date="2019" name="Int. J. Syst. Evol. Microbiol.">
        <title>The Global Catalogue of Microorganisms (GCM) 10K type strain sequencing project: providing services to taxonomists for standard genome sequencing and annotation.</title>
        <authorList>
            <consortium name="The Broad Institute Genomics Platform"/>
            <consortium name="The Broad Institute Genome Sequencing Center for Infectious Disease"/>
            <person name="Wu L."/>
            <person name="Ma J."/>
        </authorList>
    </citation>
    <scope>NUCLEOTIDE SEQUENCE [LARGE SCALE GENOMIC DNA]</scope>
    <source>
        <strain evidence="2">JCM 3115</strain>
    </source>
</reference>
<organism evidence="1 2">
    <name type="scientific">Streptosporangium pseudovulgare</name>
    <dbReference type="NCBI Taxonomy" id="35765"/>
    <lineage>
        <taxon>Bacteria</taxon>
        <taxon>Bacillati</taxon>
        <taxon>Actinomycetota</taxon>
        <taxon>Actinomycetes</taxon>
        <taxon>Streptosporangiales</taxon>
        <taxon>Streptosporangiaceae</taxon>
        <taxon>Streptosporangium</taxon>
    </lineage>
</organism>
<keyword evidence="2" id="KW-1185">Reference proteome</keyword>
<comment type="caution">
    <text evidence="1">The sequence shown here is derived from an EMBL/GenBank/DDBJ whole genome shotgun (WGS) entry which is preliminary data.</text>
</comment>
<sequence length="76" mass="8192">MIHHAPRPSVWAGLYAVLCLLLSALDDLVAALAGARPLRRDAADFARVVGDAYRTGKHHVAEGDVLDDDDIEEDGQ</sequence>
<gene>
    <name evidence="1" type="ORF">GCM10010140_62290</name>
</gene>
<dbReference type="RefSeq" id="WP_189250006.1">
    <property type="nucleotide sequence ID" value="NZ_BMQJ01000019.1"/>
</dbReference>